<dbReference type="Gene3D" id="1.20.1250.20">
    <property type="entry name" value="MFS general substrate transporter like domains"/>
    <property type="match status" value="1"/>
</dbReference>
<dbReference type="InterPro" id="IPR036259">
    <property type="entry name" value="MFS_trans_sf"/>
</dbReference>
<keyword evidence="6 7" id="KW-0472">Membrane</keyword>
<feature type="transmembrane region" description="Helical" evidence="7">
    <location>
        <begin position="361"/>
        <end position="383"/>
    </location>
</feature>
<dbReference type="GO" id="GO:0005886">
    <property type="term" value="C:plasma membrane"/>
    <property type="evidence" value="ECO:0007669"/>
    <property type="project" value="UniProtKB-SubCell"/>
</dbReference>
<evidence type="ECO:0000256" key="7">
    <source>
        <dbReference type="SAM" id="Phobius"/>
    </source>
</evidence>
<evidence type="ECO:0000256" key="1">
    <source>
        <dbReference type="ARBA" id="ARBA00004651"/>
    </source>
</evidence>
<accession>A0A239WDS9</accession>
<keyword evidence="5 7" id="KW-1133">Transmembrane helix</keyword>
<feature type="transmembrane region" description="Helical" evidence="7">
    <location>
        <begin position="271"/>
        <end position="288"/>
    </location>
</feature>
<keyword evidence="3" id="KW-1003">Cell membrane</keyword>
<dbReference type="GO" id="GO:0022857">
    <property type="term" value="F:transmembrane transporter activity"/>
    <property type="evidence" value="ECO:0007669"/>
    <property type="project" value="InterPro"/>
</dbReference>
<reference evidence="9 10" key="1">
    <citation type="submission" date="2017-06" db="EMBL/GenBank/DDBJ databases">
        <authorList>
            <consortium name="Pathogen Informatics"/>
        </authorList>
    </citation>
    <scope>NUCLEOTIDE SEQUENCE [LARGE SCALE GENOMIC DNA]</scope>
    <source>
        <strain evidence="9 10">NCTC11291</strain>
    </source>
</reference>
<feature type="transmembrane region" description="Helical" evidence="7">
    <location>
        <begin position="294"/>
        <end position="315"/>
    </location>
</feature>
<evidence type="ECO:0000259" key="8">
    <source>
        <dbReference type="PROSITE" id="PS50850"/>
    </source>
</evidence>
<protein>
    <submittedName>
        <fullName evidence="9">Major facilitator superfamily protein</fullName>
    </submittedName>
</protein>
<feature type="transmembrane region" description="Helical" evidence="7">
    <location>
        <begin position="46"/>
        <end position="66"/>
    </location>
</feature>
<dbReference type="OrthoDB" id="1650550at2"/>
<feature type="transmembrane region" description="Helical" evidence="7">
    <location>
        <begin position="244"/>
        <end position="264"/>
    </location>
</feature>
<sequence length="392" mass="42296">MKLTLERASLLSLSLMMVSTFAVSPALPQMIAYFEKDGFTASQIERLVPLSSFSIIAILLLMPIINRLLKERVMIVTGLLLLSIGGLLPIFFQTYPLIFFSRLLLGSGIGMLNARAINIISERYTGNDRTRMLGLRGSVEVLGSALLTFLAGQLLAISWSASFAIYGLGLIILVMYLAFVPDISEKKTLIHEAKKLSKLSSRQLVYILGVACYAGFIILVNSSVTIRLPQVVEHLGLGTASQSSILLSAMMIMGILAGMLYSPLMTLWGRYFQVGVSLVFGLACLVLWQADNWLLLSIGALISGFFYSLAVTYAFHIIAEKMPAHLIATATTLVLLGCNLGGGSTALVLQLLSGMASTPTAVFGMYGLIILGMPVALLLTLLVSKKKKLTSS</sequence>
<dbReference type="InterPro" id="IPR020846">
    <property type="entry name" value="MFS_dom"/>
</dbReference>
<name>A0A239WDS9_STRAI</name>
<dbReference type="Pfam" id="PF07690">
    <property type="entry name" value="MFS_1"/>
    <property type="match status" value="1"/>
</dbReference>
<feature type="transmembrane region" description="Helical" evidence="7">
    <location>
        <begin position="73"/>
        <end position="92"/>
    </location>
</feature>
<proteinExistence type="predicted"/>
<feature type="transmembrane region" description="Helical" evidence="7">
    <location>
        <begin position="98"/>
        <end position="117"/>
    </location>
</feature>
<feature type="transmembrane region" description="Helical" evidence="7">
    <location>
        <begin position="138"/>
        <end position="157"/>
    </location>
</feature>
<dbReference type="PROSITE" id="PS50850">
    <property type="entry name" value="MFS"/>
    <property type="match status" value="1"/>
</dbReference>
<keyword evidence="4 7" id="KW-0812">Transmembrane</keyword>
<dbReference type="PANTHER" id="PTHR23517">
    <property type="entry name" value="RESISTANCE PROTEIN MDTM, PUTATIVE-RELATED-RELATED"/>
    <property type="match status" value="1"/>
</dbReference>
<feature type="transmembrane region" description="Helical" evidence="7">
    <location>
        <begin position="204"/>
        <end position="224"/>
    </location>
</feature>
<dbReference type="EMBL" id="LT906454">
    <property type="protein sequence ID" value="SNV32657.1"/>
    <property type="molecule type" value="Genomic_DNA"/>
</dbReference>
<evidence type="ECO:0000256" key="6">
    <source>
        <dbReference type="ARBA" id="ARBA00023136"/>
    </source>
</evidence>
<feature type="domain" description="Major facilitator superfamily (MFS) profile" evidence="8">
    <location>
        <begin position="5"/>
        <end position="388"/>
    </location>
</feature>
<feature type="transmembrane region" description="Helical" evidence="7">
    <location>
        <begin position="327"/>
        <end position="349"/>
    </location>
</feature>
<evidence type="ECO:0000256" key="2">
    <source>
        <dbReference type="ARBA" id="ARBA00022448"/>
    </source>
</evidence>
<dbReference type="Proteomes" id="UP000215144">
    <property type="component" value="Chromosome 1"/>
</dbReference>
<evidence type="ECO:0000313" key="9">
    <source>
        <dbReference type="EMBL" id="SNV32657.1"/>
    </source>
</evidence>
<gene>
    <name evidence="9" type="ORF">SAMEA4504048_00177</name>
</gene>
<evidence type="ECO:0000313" key="10">
    <source>
        <dbReference type="Proteomes" id="UP000215144"/>
    </source>
</evidence>
<dbReference type="SUPFAM" id="SSF103473">
    <property type="entry name" value="MFS general substrate transporter"/>
    <property type="match status" value="1"/>
</dbReference>
<comment type="subcellular location">
    <subcellularLocation>
        <location evidence="1">Cell membrane</location>
        <topology evidence="1">Multi-pass membrane protein</topology>
    </subcellularLocation>
</comment>
<dbReference type="AlphaFoldDB" id="A0A239WDS9"/>
<evidence type="ECO:0000256" key="5">
    <source>
        <dbReference type="ARBA" id="ARBA00022989"/>
    </source>
</evidence>
<dbReference type="InterPro" id="IPR050171">
    <property type="entry name" value="MFS_Transporters"/>
</dbReference>
<organism evidence="9 10">
    <name type="scientific">Streptococcus acidominimus</name>
    <dbReference type="NCBI Taxonomy" id="1326"/>
    <lineage>
        <taxon>Bacteria</taxon>
        <taxon>Bacillati</taxon>
        <taxon>Bacillota</taxon>
        <taxon>Bacilli</taxon>
        <taxon>Lactobacillales</taxon>
        <taxon>Streptococcaceae</taxon>
        <taxon>Streptococcus</taxon>
    </lineage>
</organism>
<evidence type="ECO:0000256" key="4">
    <source>
        <dbReference type="ARBA" id="ARBA00022692"/>
    </source>
</evidence>
<dbReference type="RefSeq" id="WP_095121446.1">
    <property type="nucleotide sequence ID" value="NZ_LT906454.1"/>
</dbReference>
<dbReference type="InterPro" id="IPR011701">
    <property type="entry name" value="MFS"/>
</dbReference>
<feature type="transmembrane region" description="Helical" evidence="7">
    <location>
        <begin position="163"/>
        <end position="183"/>
    </location>
</feature>
<dbReference type="KEGG" id="saco:SAME_00177"/>
<keyword evidence="2" id="KW-0813">Transport</keyword>
<evidence type="ECO:0000256" key="3">
    <source>
        <dbReference type="ARBA" id="ARBA00022475"/>
    </source>
</evidence>